<protein>
    <recommendedName>
        <fullName evidence="3">Transposase (putative) YhgA-like domain-containing protein</fullName>
    </recommendedName>
</protein>
<dbReference type="EMBL" id="DS989846">
    <property type="protein sequence ID" value="EDX76484.1"/>
    <property type="molecule type" value="Genomic_DNA"/>
</dbReference>
<organism evidence="1 2">
    <name type="scientific">Coleofasciculus chthonoplastes PCC 7420</name>
    <dbReference type="NCBI Taxonomy" id="118168"/>
    <lineage>
        <taxon>Bacteria</taxon>
        <taxon>Bacillati</taxon>
        <taxon>Cyanobacteriota</taxon>
        <taxon>Cyanophyceae</taxon>
        <taxon>Coleofasciculales</taxon>
        <taxon>Coleofasciculaceae</taxon>
        <taxon>Coleofasciculus</taxon>
    </lineage>
</organism>
<dbReference type="eggNOG" id="COG5464">
    <property type="taxonomic scope" value="Bacteria"/>
</dbReference>
<evidence type="ECO:0000313" key="2">
    <source>
        <dbReference type="Proteomes" id="UP000003835"/>
    </source>
</evidence>
<proteinExistence type="predicted"/>
<dbReference type="PANTHER" id="PTHR41317:SF1">
    <property type="entry name" value="PD-(D_E)XK NUCLEASE FAMILY TRANSPOSASE"/>
    <property type="match status" value="1"/>
</dbReference>
<sequence length="278" mass="31804">MTFINPKTDFAFKKIFGSKKSKEILISFLNAILYQEREMIQDLEILDPYQSPRIQGIKDSYLDVKAVITGNKTVIIEMQVLNVLGFEKRVLYNAAKAFSIQLGVGEDYNLLNPVIALTITDFEMFPNNAKVISRYCLKEKETLTDYTDDIELVFVELPKFNKTLEESETLTDKWLYFLKFANTLKDVPPPMATIPAMKQAFTIARQSKLTKRELEALEKREIFIQDSQNAIRKAKLEGKEEGMQEKAIAIARELLDVLDIETISQKTGLSIAEIQDLT</sequence>
<gene>
    <name evidence="1" type="ORF">MC7420_4740</name>
</gene>
<dbReference type="NCBIfam" id="TIGR01784">
    <property type="entry name" value="T_den_put_tspse"/>
    <property type="match status" value="1"/>
</dbReference>
<dbReference type="Pfam" id="PF12784">
    <property type="entry name" value="PDDEXK_2"/>
    <property type="match status" value="1"/>
</dbReference>
<reference evidence="1 2" key="1">
    <citation type="submission" date="2008-07" db="EMBL/GenBank/DDBJ databases">
        <authorList>
            <person name="Tandeau de Marsac N."/>
            <person name="Ferriera S."/>
            <person name="Johnson J."/>
            <person name="Kravitz S."/>
            <person name="Beeson K."/>
            <person name="Sutton G."/>
            <person name="Rogers Y.-H."/>
            <person name="Friedman R."/>
            <person name="Frazier M."/>
            <person name="Venter J.C."/>
        </authorList>
    </citation>
    <scope>NUCLEOTIDE SEQUENCE [LARGE SCALE GENOMIC DNA]</scope>
    <source>
        <strain evidence="1 2">PCC 7420</strain>
    </source>
</reference>
<accession>B4VP14</accession>
<evidence type="ECO:0008006" key="3">
    <source>
        <dbReference type="Google" id="ProtNLM"/>
    </source>
</evidence>
<name>B4VP14_9CYAN</name>
<dbReference type="InterPro" id="IPR010106">
    <property type="entry name" value="RpnA"/>
</dbReference>
<evidence type="ECO:0000313" key="1">
    <source>
        <dbReference type="EMBL" id="EDX76484.1"/>
    </source>
</evidence>
<keyword evidence="2" id="KW-1185">Reference proteome</keyword>
<dbReference type="OrthoDB" id="451742at2"/>
<dbReference type="Proteomes" id="UP000003835">
    <property type="component" value="Unassembled WGS sequence"/>
</dbReference>
<dbReference type="STRING" id="118168.MC7420_4740"/>
<dbReference type="PANTHER" id="PTHR41317">
    <property type="entry name" value="PD-(D_E)XK NUCLEASE FAMILY TRANSPOSASE"/>
    <property type="match status" value="1"/>
</dbReference>
<dbReference type="AlphaFoldDB" id="B4VP14"/>
<dbReference type="RefSeq" id="WP_006100213.1">
    <property type="nucleotide sequence ID" value="NZ_DS989846.1"/>
</dbReference>
<dbReference type="HOGENOM" id="CLU_057504_1_2_3"/>